<sequence length="219" mass="25337">MKGKTPIFVITSDDVAMRNAIRKVFPNSYYKLCACHSYEMQCPTLNEMVDMFGLEENSWINELYQKRKMWETTHIHGNVFAKIRTMSRCEAFHSHMGQFVHSKMNMTDFVKQFHRHANLVNLSKEVADLTHMDVDYDKKYLEYLTTELSRIKSKYNNEDVLENLHVTEELENILNLSCSKSKGCGPSTIGTSGRYGEDPPDISLRSPYVRLSNDLGFSV</sequence>
<comment type="function">
    <text evidence="1">Putative transcription activator involved in regulating light control of development.</text>
</comment>
<keyword evidence="1" id="KW-0863">Zinc-finger</keyword>
<protein>
    <recommendedName>
        <fullName evidence="1">Protein FAR1-RELATED SEQUENCE</fullName>
    </recommendedName>
</protein>
<keyword evidence="1" id="KW-0539">Nucleus</keyword>
<name>A0AAV1B465_VICFA</name>
<accession>A0AAV1B465</accession>
<reference evidence="2 3" key="1">
    <citation type="submission" date="2023-01" db="EMBL/GenBank/DDBJ databases">
        <authorList>
            <person name="Kreplak J."/>
        </authorList>
    </citation>
    <scope>NUCLEOTIDE SEQUENCE [LARGE SCALE GENOMIC DNA]</scope>
</reference>
<comment type="subcellular location">
    <subcellularLocation>
        <location evidence="1">Nucleus</location>
    </subcellularLocation>
</comment>
<dbReference type="PANTHER" id="PTHR31669">
    <property type="entry name" value="PROTEIN FAR1-RELATED SEQUENCE 10-RELATED"/>
    <property type="match status" value="1"/>
</dbReference>
<dbReference type="GO" id="GO:0005634">
    <property type="term" value="C:nucleus"/>
    <property type="evidence" value="ECO:0007669"/>
    <property type="project" value="UniProtKB-SubCell"/>
</dbReference>
<dbReference type="GO" id="GO:0006355">
    <property type="term" value="P:regulation of DNA-templated transcription"/>
    <property type="evidence" value="ECO:0007669"/>
    <property type="project" value="UniProtKB-UniRule"/>
</dbReference>
<evidence type="ECO:0000256" key="1">
    <source>
        <dbReference type="RuleBase" id="RU367018"/>
    </source>
</evidence>
<dbReference type="PANTHER" id="PTHR31669:SF292">
    <property type="entry name" value="OS02G0262500 PROTEIN"/>
    <property type="match status" value="1"/>
</dbReference>
<dbReference type="Proteomes" id="UP001157006">
    <property type="component" value="Chromosome 6"/>
</dbReference>
<comment type="similarity">
    <text evidence="1">Belongs to the FHY3/FAR1 family.</text>
</comment>
<organism evidence="2 3">
    <name type="scientific">Vicia faba</name>
    <name type="common">Broad bean</name>
    <name type="synonym">Faba vulgaris</name>
    <dbReference type="NCBI Taxonomy" id="3906"/>
    <lineage>
        <taxon>Eukaryota</taxon>
        <taxon>Viridiplantae</taxon>
        <taxon>Streptophyta</taxon>
        <taxon>Embryophyta</taxon>
        <taxon>Tracheophyta</taxon>
        <taxon>Spermatophyta</taxon>
        <taxon>Magnoliopsida</taxon>
        <taxon>eudicotyledons</taxon>
        <taxon>Gunneridae</taxon>
        <taxon>Pentapetalae</taxon>
        <taxon>rosids</taxon>
        <taxon>fabids</taxon>
        <taxon>Fabales</taxon>
        <taxon>Fabaceae</taxon>
        <taxon>Papilionoideae</taxon>
        <taxon>50 kb inversion clade</taxon>
        <taxon>NPAAA clade</taxon>
        <taxon>Hologalegina</taxon>
        <taxon>IRL clade</taxon>
        <taxon>Fabeae</taxon>
        <taxon>Vicia</taxon>
    </lineage>
</organism>
<dbReference type="EMBL" id="OX451741">
    <property type="protein sequence ID" value="CAI8616179.1"/>
    <property type="molecule type" value="Genomic_DNA"/>
</dbReference>
<keyword evidence="3" id="KW-1185">Reference proteome</keyword>
<dbReference type="InterPro" id="IPR031052">
    <property type="entry name" value="FHY3/FAR1"/>
</dbReference>
<gene>
    <name evidence="2" type="ORF">VFH_VI016880</name>
</gene>
<keyword evidence="1" id="KW-0862">Zinc</keyword>
<evidence type="ECO:0000313" key="2">
    <source>
        <dbReference type="EMBL" id="CAI8616179.1"/>
    </source>
</evidence>
<dbReference type="AlphaFoldDB" id="A0AAV1B465"/>
<keyword evidence="1" id="KW-0479">Metal-binding</keyword>
<dbReference type="GO" id="GO:0008270">
    <property type="term" value="F:zinc ion binding"/>
    <property type="evidence" value="ECO:0007669"/>
    <property type="project" value="UniProtKB-UniRule"/>
</dbReference>
<proteinExistence type="inferred from homology"/>
<evidence type="ECO:0000313" key="3">
    <source>
        <dbReference type="Proteomes" id="UP001157006"/>
    </source>
</evidence>